<comment type="caution">
    <text evidence="1">The sequence shown here is derived from an EMBL/GenBank/DDBJ whole genome shotgun (WGS) entry which is preliminary data.</text>
</comment>
<dbReference type="EMBL" id="BAAARV010000094">
    <property type="protein sequence ID" value="GAA2383782.1"/>
    <property type="molecule type" value="Genomic_DNA"/>
</dbReference>
<reference evidence="2" key="1">
    <citation type="journal article" date="2019" name="Int. J. Syst. Evol. Microbiol.">
        <title>The Global Catalogue of Microorganisms (GCM) 10K type strain sequencing project: providing services to taxonomists for standard genome sequencing and annotation.</title>
        <authorList>
            <consortium name="The Broad Institute Genomics Platform"/>
            <consortium name="The Broad Institute Genome Sequencing Center for Infectious Disease"/>
            <person name="Wu L."/>
            <person name="Ma J."/>
        </authorList>
    </citation>
    <scope>NUCLEOTIDE SEQUENCE [LARGE SCALE GENOMIC DNA]</scope>
    <source>
        <strain evidence="2">JCM 3272</strain>
    </source>
</reference>
<evidence type="ECO:0000313" key="2">
    <source>
        <dbReference type="Proteomes" id="UP001501444"/>
    </source>
</evidence>
<protein>
    <submittedName>
        <fullName evidence="1">Uncharacterized protein</fullName>
    </submittedName>
</protein>
<name>A0ABP5UP53_9ACTN</name>
<keyword evidence="2" id="KW-1185">Reference proteome</keyword>
<proteinExistence type="predicted"/>
<dbReference type="Proteomes" id="UP001501444">
    <property type="component" value="Unassembled WGS sequence"/>
</dbReference>
<evidence type="ECO:0000313" key="1">
    <source>
        <dbReference type="EMBL" id="GAA2383782.1"/>
    </source>
</evidence>
<accession>A0ABP5UP53</accession>
<gene>
    <name evidence="1" type="ORF">GCM10010170_092830</name>
</gene>
<sequence length="196" mass="20179">MAWQSDPVRAVDVAVVSAAPALLAVLPAERETVHHPGGTAVVVRIGPLLVAIEPPAPPGGVLHARHRLFAGVARGFPPVRPGDVLVPSGVIGRPAYRPDARLFALARGTQPDDWIPDHFAHSPAVHLGPMLDRIEGRTTSSKAIGATDEPADGYSLVVLGALDAGADPVLRADAAGAAAAFTLALLSRLAAEQPLN</sequence>
<organism evidence="1 2">
    <name type="scientific">Dactylosporangium salmoneum</name>
    <dbReference type="NCBI Taxonomy" id="53361"/>
    <lineage>
        <taxon>Bacteria</taxon>
        <taxon>Bacillati</taxon>
        <taxon>Actinomycetota</taxon>
        <taxon>Actinomycetes</taxon>
        <taxon>Micromonosporales</taxon>
        <taxon>Micromonosporaceae</taxon>
        <taxon>Dactylosporangium</taxon>
    </lineage>
</organism>